<evidence type="ECO:0000256" key="2">
    <source>
        <dbReference type="ARBA" id="ARBA00007441"/>
    </source>
</evidence>
<sequence>MTVQTKFANLQREEPDPIIKTMTLYKEDPTPNKVDVSIGVYKDPNGDLYTFPTVQEAKNKLHENDPGHNYTTMAGVPDFIKAAQKVVFGEKFANEGKIASLQSIGGSGALHMAMLLIVQSGYKKFHVGVPTWSNYIQMIEHAGGEVSIFNHYDEKTKKINFDDVISTLNKVEEGSVFLFQACCHNPTGADYSKDQWIEIIDIVKKRNHLVLFDLAYQGFSSGDVDKDAWIVRYSYEQNLEFLVAESFSKNLGLYSERVGCAHVVVQDKEYVANAQSTLVRTFRQEVSFAPAFGARIAALVVNDEKSNKQWKDEVAAVTKRMKSLRQQVYQELKNLGTPGDWSNVVEQNGLFWYSGLTPQQNDRLISEHHVYSTSIGRVNIAGLNDQNVGYFCKAIDEVVRHKY</sequence>
<name>C5M290_CANTT</name>
<dbReference type="GeneID" id="8302161"/>
<dbReference type="GO" id="GO:0005829">
    <property type="term" value="C:cytosol"/>
    <property type="evidence" value="ECO:0007669"/>
    <property type="project" value="TreeGrafter"/>
</dbReference>
<dbReference type="GO" id="GO:0004069">
    <property type="term" value="F:L-aspartate:2-oxoglutarate aminotransferase activity"/>
    <property type="evidence" value="ECO:0007669"/>
    <property type="project" value="TreeGrafter"/>
</dbReference>
<organism evidence="8 9">
    <name type="scientific">Candida tropicalis (strain ATCC MYA-3404 / T1)</name>
    <name type="common">Yeast</name>
    <dbReference type="NCBI Taxonomy" id="294747"/>
    <lineage>
        <taxon>Eukaryota</taxon>
        <taxon>Fungi</taxon>
        <taxon>Dikarya</taxon>
        <taxon>Ascomycota</taxon>
        <taxon>Saccharomycotina</taxon>
        <taxon>Pichiomycetes</taxon>
        <taxon>Debaryomycetaceae</taxon>
        <taxon>Candida/Lodderomyces clade</taxon>
        <taxon>Candida</taxon>
    </lineage>
</organism>
<dbReference type="RefSeq" id="XP_002545398.1">
    <property type="nucleotide sequence ID" value="XM_002545352.1"/>
</dbReference>
<dbReference type="PRINTS" id="PR00799">
    <property type="entry name" value="TRANSAMINASE"/>
</dbReference>
<dbReference type="Proteomes" id="UP000002037">
    <property type="component" value="Unassembled WGS sequence"/>
</dbReference>
<dbReference type="KEGG" id="ctp:CTRG_00179"/>
<dbReference type="GO" id="GO:0030170">
    <property type="term" value="F:pyridoxal phosphate binding"/>
    <property type="evidence" value="ECO:0007669"/>
    <property type="project" value="InterPro"/>
</dbReference>
<keyword evidence="5" id="KW-0808">Transferase</keyword>
<evidence type="ECO:0000256" key="5">
    <source>
        <dbReference type="ARBA" id="ARBA00022679"/>
    </source>
</evidence>
<dbReference type="PANTHER" id="PTHR11879:SF55">
    <property type="entry name" value="GLUTAMATE OXALOACETATE TRANSAMINASE 1, ISOFORM B"/>
    <property type="match status" value="1"/>
</dbReference>
<feature type="domain" description="Aminotransferase class I/classII large" evidence="7">
    <location>
        <begin position="32"/>
        <end position="395"/>
    </location>
</feature>
<keyword evidence="6" id="KW-0663">Pyridoxal phosphate</keyword>
<evidence type="ECO:0000256" key="4">
    <source>
        <dbReference type="ARBA" id="ARBA00022576"/>
    </source>
</evidence>
<dbReference type="eggNOG" id="KOG1412">
    <property type="taxonomic scope" value="Eukaryota"/>
</dbReference>
<evidence type="ECO:0000313" key="9">
    <source>
        <dbReference type="Proteomes" id="UP000002037"/>
    </source>
</evidence>
<proteinExistence type="inferred from homology"/>
<dbReference type="SUPFAM" id="SSF53383">
    <property type="entry name" value="PLP-dependent transferases"/>
    <property type="match status" value="1"/>
</dbReference>
<comment type="cofactor">
    <cofactor evidence="1">
        <name>pyridoxal 5'-phosphate</name>
        <dbReference type="ChEBI" id="CHEBI:597326"/>
    </cofactor>
</comment>
<dbReference type="STRING" id="294747.C5M290"/>
<dbReference type="InterPro" id="IPR000796">
    <property type="entry name" value="Asp_trans"/>
</dbReference>
<dbReference type="Gene3D" id="3.90.1150.10">
    <property type="entry name" value="Aspartate Aminotransferase, domain 1"/>
    <property type="match status" value="1"/>
</dbReference>
<dbReference type="InterPro" id="IPR015422">
    <property type="entry name" value="PyrdxlP-dep_Trfase_small"/>
</dbReference>
<evidence type="ECO:0000256" key="1">
    <source>
        <dbReference type="ARBA" id="ARBA00001933"/>
    </source>
</evidence>
<dbReference type="EMBL" id="GG692395">
    <property type="protein sequence ID" value="EER35440.1"/>
    <property type="molecule type" value="Genomic_DNA"/>
</dbReference>
<comment type="subunit">
    <text evidence="3">Homodimer.</text>
</comment>
<dbReference type="NCBIfam" id="NF006719">
    <property type="entry name" value="PRK09257.1"/>
    <property type="match status" value="1"/>
</dbReference>
<dbReference type="HOGENOM" id="CLU_032440_1_2_1"/>
<evidence type="ECO:0000259" key="7">
    <source>
        <dbReference type="Pfam" id="PF00155"/>
    </source>
</evidence>
<evidence type="ECO:0000313" key="8">
    <source>
        <dbReference type="EMBL" id="EER35440.1"/>
    </source>
</evidence>
<gene>
    <name evidence="8" type="ORF">CTRG_00179</name>
</gene>
<dbReference type="Gene3D" id="3.40.640.10">
    <property type="entry name" value="Type I PLP-dependent aspartate aminotransferase-like (Major domain)"/>
    <property type="match status" value="1"/>
</dbReference>
<keyword evidence="4" id="KW-0032">Aminotransferase</keyword>
<evidence type="ECO:0000256" key="3">
    <source>
        <dbReference type="ARBA" id="ARBA00011738"/>
    </source>
</evidence>
<comment type="similarity">
    <text evidence="2">Belongs to the class-I pyridoxal-phosphate-dependent aminotransferase family.</text>
</comment>
<dbReference type="CDD" id="cd00609">
    <property type="entry name" value="AAT_like"/>
    <property type="match status" value="1"/>
</dbReference>
<dbReference type="PANTHER" id="PTHR11879">
    <property type="entry name" value="ASPARTATE AMINOTRANSFERASE"/>
    <property type="match status" value="1"/>
</dbReference>
<dbReference type="InterPro" id="IPR015421">
    <property type="entry name" value="PyrdxlP-dep_Trfase_major"/>
</dbReference>
<keyword evidence="9" id="KW-1185">Reference proteome</keyword>
<dbReference type="InterPro" id="IPR004839">
    <property type="entry name" value="Aminotransferase_I/II_large"/>
</dbReference>
<protein>
    <recommendedName>
        <fullName evidence="7">Aminotransferase class I/classII large domain-containing protein</fullName>
    </recommendedName>
</protein>
<dbReference type="VEuPathDB" id="FungiDB:CTRG_00179"/>
<dbReference type="AlphaFoldDB" id="C5M290"/>
<accession>C5M290</accession>
<dbReference type="GO" id="GO:0006532">
    <property type="term" value="P:aspartate biosynthetic process"/>
    <property type="evidence" value="ECO:0007669"/>
    <property type="project" value="TreeGrafter"/>
</dbReference>
<evidence type="ECO:0000256" key="6">
    <source>
        <dbReference type="ARBA" id="ARBA00022898"/>
    </source>
</evidence>
<reference evidence="8 9" key="1">
    <citation type="journal article" date="2009" name="Nature">
        <title>Evolution of pathogenicity and sexual reproduction in eight Candida genomes.</title>
        <authorList>
            <person name="Butler G."/>
            <person name="Rasmussen M.D."/>
            <person name="Lin M.F."/>
            <person name="Santos M.A."/>
            <person name="Sakthikumar S."/>
            <person name="Munro C.A."/>
            <person name="Rheinbay E."/>
            <person name="Grabherr M."/>
            <person name="Forche A."/>
            <person name="Reedy J.L."/>
            <person name="Agrafioti I."/>
            <person name="Arnaud M.B."/>
            <person name="Bates S."/>
            <person name="Brown A.J."/>
            <person name="Brunke S."/>
            <person name="Costanzo M.C."/>
            <person name="Fitzpatrick D.A."/>
            <person name="de Groot P.W."/>
            <person name="Harris D."/>
            <person name="Hoyer L.L."/>
            <person name="Hube B."/>
            <person name="Klis F.M."/>
            <person name="Kodira C."/>
            <person name="Lennard N."/>
            <person name="Logue M.E."/>
            <person name="Martin R."/>
            <person name="Neiman A.M."/>
            <person name="Nikolaou E."/>
            <person name="Quail M.A."/>
            <person name="Quinn J."/>
            <person name="Santos M.C."/>
            <person name="Schmitzberger F.F."/>
            <person name="Sherlock G."/>
            <person name="Shah P."/>
            <person name="Silverstein K.A."/>
            <person name="Skrzypek M.S."/>
            <person name="Soll D."/>
            <person name="Staggs R."/>
            <person name="Stansfield I."/>
            <person name="Stumpf M.P."/>
            <person name="Sudbery P.E."/>
            <person name="Srikantha T."/>
            <person name="Zeng Q."/>
            <person name="Berman J."/>
            <person name="Berriman M."/>
            <person name="Heitman J."/>
            <person name="Gow N.A."/>
            <person name="Lorenz M.C."/>
            <person name="Birren B.W."/>
            <person name="Kellis M."/>
            <person name="Cuomo C.A."/>
        </authorList>
    </citation>
    <scope>NUCLEOTIDE SEQUENCE [LARGE SCALE GENOMIC DNA]</scope>
    <source>
        <strain evidence="9">ATCC MYA-3404 / T1</strain>
    </source>
</reference>
<dbReference type="OrthoDB" id="6752799at2759"/>
<dbReference type="Pfam" id="PF00155">
    <property type="entry name" value="Aminotran_1_2"/>
    <property type="match status" value="1"/>
</dbReference>
<dbReference type="InterPro" id="IPR015424">
    <property type="entry name" value="PyrdxlP-dep_Trfase"/>
</dbReference>